<gene>
    <name evidence="2" type="ORF">HAX54_032774</name>
</gene>
<evidence type="ECO:0000313" key="2">
    <source>
        <dbReference type="EMBL" id="MCD9644518.1"/>
    </source>
</evidence>
<feature type="compositionally biased region" description="Acidic residues" evidence="1">
    <location>
        <begin position="145"/>
        <end position="157"/>
    </location>
</feature>
<name>A0ABS8VBA3_DATST</name>
<dbReference type="Proteomes" id="UP000823775">
    <property type="component" value="Unassembled WGS sequence"/>
</dbReference>
<keyword evidence="3" id="KW-1185">Reference proteome</keyword>
<feature type="region of interest" description="Disordered" evidence="1">
    <location>
        <begin position="136"/>
        <end position="157"/>
    </location>
</feature>
<comment type="caution">
    <text evidence="2">The sequence shown here is derived from an EMBL/GenBank/DDBJ whole genome shotgun (WGS) entry which is preliminary data.</text>
</comment>
<organism evidence="2 3">
    <name type="scientific">Datura stramonium</name>
    <name type="common">Jimsonweed</name>
    <name type="synonym">Common thornapple</name>
    <dbReference type="NCBI Taxonomy" id="4076"/>
    <lineage>
        <taxon>Eukaryota</taxon>
        <taxon>Viridiplantae</taxon>
        <taxon>Streptophyta</taxon>
        <taxon>Embryophyta</taxon>
        <taxon>Tracheophyta</taxon>
        <taxon>Spermatophyta</taxon>
        <taxon>Magnoliopsida</taxon>
        <taxon>eudicotyledons</taxon>
        <taxon>Gunneridae</taxon>
        <taxon>Pentapetalae</taxon>
        <taxon>asterids</taxon>
        <taxon>lamiids</taxon>
        <taxon>Solanales</taxon>
        <taxon>Solanaceae</taxon>
        <taxon>Solanoideae</taxon>
        <taxon>Datureae</taxon>
        <taxon>Datura</taxon>
    </lineage>
</organism>
<evidence type="ECO:0000256" key="1">
    <source>
        <dbReference type="SAM" id="MobiDB-lite"/>
    </source>
</evidence>
<protein>
    <submittedName>
        <fullName evidence="2">Uncharacterized protein</fullName>
    </submittedName>
</protein>
<proteinExistence type="predicted"/>
<reference evidence="2 3" key="1">
    <citation type="journal article" date="2021" name="BMC Genomics">
        <title>Datura genome reveals duplications of psychoactive alkaloid biosynthetic genes and high mutation rate following tissue culture.</title>
        <authorList>
            <person name="Rajewski A."/>
            <person name="Carter-House D."/>
            <person name="Stajich J."/>
            <person name="Litt A."/>
        </authorList>
    </citation>
    <scope>NUCLEOTIDE SEQUENCE [LARGE SCALE GENOMIC DNA]</scope>
    <source>
        <strain evidence="2">AR-01</strain>
    </source>
</reference>
<evidence type="ECO:0000313" key="3">
    <source>
        <dbReference type="Proteomes" id="UP000823775"/>
    </source>
</evidence>
<dbReference type="EMBL" id="JACEIK010004178">
    <property type="protein sequence ID" value="MCD9644518.1"/>
    <property type="molecule type" value="Genomic_DNA"/>
</dbReference>
<accession>A0ABS8VBA3</accession>
<sequence length="190" mass="21645">MKEDESYVGVLASQLWDYTYNLYPRVWHKFDNTNNQTTFPESVTGFPVKLVVVVKHVAADVLAKIIFLVNVPFSLDYKLQRTRLSIEDGETTVMLLNHRHLLLSTLVEFARTMRNCPPLDKDSKRVEFTNCEASKLGGGNTTRDEQDELSMAEDGPDSDPNLCPICLASVTEESYLDHCFRTPPFFLVLH</sequence>
<feature type="non-terminal residue" evidence="2">
    <location>
        <position position="190"/>
    </location>
</feature>